<feature type="region of interest" description="Disordered" evidence="1">
    <location>
        <begin position="361"/>
        <end position="424"/>
    </location>
</feature>
<dbReference type="EMBL" id="VXIV02002797">
    <property type="protein sequence ID" value="KAF6022875.1"/>
    <property type="molecule type" value="Genomic_DNA"/>
</dbReference>
<evidence type="ECO:0000313" key="3">
    <source>
        <dbReference type="Proteomes" id="UP000593567"/>
    </source>
</evidence>
<evidence type="ECO:0000256" key="1">
    <source>
        <dbReference type="SAM" id="MobiDB-lite"/>
    </source>
</evidence>
<evidence type="ECO:0000313" key="2">
    <source>
        <dbReference type="EMBL" id="KAF6022875.1"/>
    </source>
</evidence>
<keyword evidence="3" id="KW-1185">Reference proteome</keyword>
<dbReference type="Proteomes" id="UP000593567">
    <property type="component" value="Unassembled WGS sequence"/>
</dbReference>
<gene>
    <name evidence="2" type="ORF">EB796_018819</name>
</gene>
<name>A0A7J7JA09_BUGNE</name>
<feature type="compositionally biased region" description="Basic and acidic residues" evidence="1">
    <location>
        <begin position="8"/>
        <end position="26"/>
    </location>
</feature>
<protein>
    <submittedName>
        <fullName evidence="2">Uncharacterized protein</fullName>
    </submittedName>
</protein>
<organism evidence="2 3">
    <name type="scientific">Bugula neritina</name>
    <name type="common">Brown bryozoan</name>
    <name type="synonym">Sertularia neritina</name>
    <dbReference type="NCBI Taxonomy" id="10212"/>
    <lineage>
        <taxon>Eukaryota</taxon>
        <taxon>Metazoa</taxon>
        <taxon>Spiralia</taxon>
        <taxon>Lophotrochozoa</taxon>
        <taxon>Bryozoa</taxon>
        <taxon>Gymnolaemata</taxon>
        <taxon>Cheilostomatida</taxon>
        <taxon>Flustrina</taxon>
        <taxon>Buguloidea</taxon>
        <taxon>Bugulidae</taxon>
        <taxon>Bugula</taxon>
    </lineage>
</organism>
<sequence>MASGKHRSCTELENKRKQSKSYKSDTNIDRNSVLPLISQFYSNNGHLLDEEYTFWSHGDRKYQIIRPTQAMKFKKHIPNGRAFLQGYGNRVNVHTCRTCNHSKKVDTATSMPELKKEITKNDSSSVLANSISLNSKVVSDTKVSPSVSEIGLEQFVEKTECVTSELNDPTPCELADISKTSKSDLEEEKQTLTNPELLDNSLCQDKSINTEHHLLGIEKEKISREAQASASLLMECKNSDCQCDKIEFAEKMSSCDQAIQTNDNSQIIDECEVACQWSSPLYEYDSFSNAEEADKQHTYLEQYTSTILCCENYHSKADCPPNSESLSIANKSVTYKFTNIGEIPVSDKSTMAYSADIEVNSTHEEGSSNADPIESDQSVEISQATPPTDHKKPGSPDIIPSSSESGSLLTSISSTHNTSKDASKISDDICEQSVIEPPPCFATYPSPKDFEHINPLLSKTKLPPCPEYSLPLCDPPAYIAEENHADEAFSKENDLDAALDIYQNYHVRKTSECDVIIKQIRNLPLLYTKDPNGGGTLV</sequence>
<feature type="region of interest" description="Disordered" evidence="1">
    <location>
        <begin position="1"/>
        <end position="26"/>
    </location>
</feature>
<dbReference type="AlphaFoldDB" id="A0A7J7JA09"/>
<reference evidence="2" key="1">
    <citation type="submission" date="2020-06" db="EMBL/GenBank/DDBJ databases">
        <title>Draft genome of Bugula neritina, a colonial animal packing powerful symbionts and potential medicines.</title>
        <authorList>
            <person name="Rayko M."/>
        </authorList>
    </citation>
    <scope>NUCLEOTIDE SEQUENCE [LARGE SCALE GENOMIC DNA]</scope>
    <source>
        <strain evidence="2">Kwan_BN1</strain>
    </source>
</reference>
<feature type="compositionally biased region" description="Low complexity" evidence="1">
    <location>
        <begin position="395"/>
        <end position="415"/>
    </location>
</feature>
<proteinExistence type="predicted"/>
<accession>A0A7J7JA09</accession>
<comment type="caution">
    <text evidence="2">The sequence shown here is derived from an EMBL/GenBank/DDBJ whole genome shotgun (WGS) entry which is preliminary data.</text>
</comment>
<feature type="compositionally biased region" description="Polar residues" evidence="1">
    <location>
        <begin position="367"/>
        <end position="386"/>
    </location>
</feature>